<dbReference type="STRING" id="31246.A0A183PL93"/>
<proteinExistence type="predicted"/>
<dbReference type="EMBL" id="UZAL01035467">
    <property type="protein sequence ID" value="VDP67779.1"/>
    <property type="molecule type" value="Genomic_DNA"/>
</dbReference>
<evidence type="ECO:0000313" key="2">
    <source>
        <dbReference type="Proteomes" id="UP000269396"/>
    </source>
</evidence>
<dbReference type="PANTHER" id="PTHR47027:SF20">
    <property type="entry name" value="REVERSE TRANSCRIPTASE-LIKE PROTEIN WITH RNA-DIRECTED DNA POLYMERASE DOMAIN"/>
    <property type="match status" value="1"/>
</dbReference>
<name>A0A183PL93_9TREM</name>
<gene>
    <name evidence="1" type="ORF">SMTD_LOCUS15129</name>
</gene>
<protein>
    <submittedName>
        <fullName evidence="1">Uncharacterized protein</fullName>
    </submittedName>
</protein>
<sequence>MVGGSVRQLNTDLNGRSEFTLHSSLEKFNEIGNDSRSQELDFKKNTIDSELHSLKIPSKLLGYFTSNLQHLVDKWHQTCAQLEDILTVGLILLCPMNPKKELQDSHHSHPYVFHFNLRYVLTHGRFIFSLAYKRLPFTLELDTILSTVCWIHFQCWLNKLEDAVDAQLRDQQAGSRKDRSCTDRVATLRIIFELPVEWNSTVYINFVDCEKSFDSVDRRTLWKLLRRYGVPEKIVNIIGNSYDRLQCKVMHGGQLADAFQHINHLISCIEFISRFSSAGTMIAQGLGTMIWNKGLINWIKPILAIGRGDKTLDKCRDSFPHILDVAVCLIDFIRIYSNLLNSNYFSMELINLSLGKISVILIRNVTSVGAFDHTIELLVKLLENMPEVWHYYL</sequence>
<dbReference type="Proteomes" id="UP000269396">
    <property type="component" value="Unassembled WGS sequence"/>
</dbReference>
<keyword evidence="2" id="KW-1185">Reference proteome</keyword>
<organism evidence="1 2">
    <name type="scientific">Schistosoma mattheei</name>
    <dbReference type="NCBI Taxonomy" id="31246"/>
    <lineage>
        <taxon>Eukaryota</taxon>
        <taxon>Metazoa</taxon>
        <taxon>Spiralia</taxon>
        <taxon>Lophotrochozoa</taxon>
        <taxon>Platyhelminthes</taxon>
        <taxon>Trematoda</taxon>
        <taxon>Digenea</taxon>
        <taxon>Strigeidida</taxon>
        <taxon>Schistosomatoidea</taxon>
        <taxon>Schistosomatidae</taxon>
        <taxon>Schistosoma</taxon>
    </lineage>
</organism>
<dbReference type="AlphaFoldDB" id="A0A183PL93"/>
<accession>A0A183PL93</accession>
<dbReference type="PANTHER" id="PTHR47027">
    <property type="entry name" value="REVERSE TRANSCRIPTASE DOMAIN-CONTAINING PROTEIN"/>
    <property type="match status" value="1"/>
</dbReference>
<evidence type="ECO:0000313" key="1">
    <source>
        <dbReference type="EMBL" id="VDP67779.1"/>
    </source>
</evidence>
<reference evidence="1 2" key="1">
    <citation type="submission" date="2018-11" db="EMBL/GenBank/DDBJ databases">
        <authorList>
            <consortium name="Pathogen Informatics"/>
        </authorList>
    </citation>
    <scope>NUCLEOTIDE SEQUENCE [LARGE SCALE GENOMIC DNA]</scope>
    <source>
        <strain>Denwood</strain>
        <strain evidence="2">Zambia</strain>
    </source>
</reference>